<evidence type="ECO:0000256" key="1">
    <source>
        <dbReference type="SAM" id="Coils"/>
    </source>
</evidence>
<dbReference type="EMBL" id="AB033692">
    <property type="protein sequence ID" value="BAA94807.1"/>
    <property type="molecule type" value="Genomic_RNA"/>
</dbReference>
<accession>Q9JGJ2</accession>
<name>Q9JGJ2_9VIRU</name>
<dbReference type="RefSeq" id="NP_659024.1">
    <property type="nucleotide sequence ID" value="NC_004015.1"/>
</dbReference>
<dbReference type="OrthoDB" id="15766at10239"/>
<keyword evidence="1" id="KW-0175">Coiled coil</keyword>
<reference evidence="2 3" key="1">
    <citation type="journal article" date="2000" name="Virology">
        <title>Similarity and divergence among viruses in the genus Furovirus.</title>
        <authorList>
            <person name="Shirako Y."/>
            <person name="Suzuki N."/>
            <person name="French R.C."/>
        </authorList>
    </citation>
    <scope>NUCLEOTIDE SEQUENCE [LARGE SCALE GENOMIC DNA]</scope>
</reference>
<feature type="coiled-coil region" evidence="1">
    <location>
        <begin position="90"/>
        <end position="117"/>
    </location>
</feature>
<keyword evidence="3" id="KW-1185">Reference proteome</keyword>
<dbReference type="Pfam" id="PF04521">
    <property type="entry name" value="Viral_P18"/>
    <property type="match status" value="1"/>
</dbReference>
<evidence type="ECO:0000313" key="3">
    <source>
        <dbReference type="Proteomes" id="UP000203686"/>
    </source>
</evidence>
<dbReference type="KEGG" id="vg:1732638"/>
<sequence length="156" mass="17607">MTVSTIHSCERCLEGRTSLRCENKYRLSVYQSRQVEKSAYACKISQFGVPCGMPAQFELDGETLKVVCDGYCGLKHKNMAESGSWRGTLLVILQKELEALQLKEEQLKTRIAEVTQQHDLVMAETAAVLRPDSPPKAMVTTNSRVKYVRRKPAPRM</sequence>
<protein>
    <submittedName>
        <fullName evidence="2">18-kDa cys-rich protein</fullName>
    </submittedName>
</protein>
<evidence type="ECO:0000313" key="2">
    <source>
        <dbReference type="EMBL" id="BAA94807.1"/>
    </source>
</evidence>
<dbReference type="GeneID" id="1732638"/>
<proteinExistence type="predicted"/>
<organism evidence="2 3">
    <name type="scientific">Sorghum chlorotic spot virus</name>
    <dbReference type="NCBI Taxonomy" id="107804"/>
    <lineage>
        <taxon>Viruses</taxon>
        <taxon>Riboviria</taxon>
        <taxon>Orthornavirae</taxon>
        <taxon>Kitrinoviricota</taxon>
        <taxon>Alsuviricetes</taxon>
        <taxon>Martellivirales</taxon>
        <taxon>Virgaviridae</taxon>
        <taxon>Furovirus</taxon>
        <taxon>Furovirus sorghi</taxon>
    </lineage>
</organism>
<dbReference type="InterPro" id="IPR007609">
    <property type="entry name" value="Viral_P18"/>
</dbReference>
<dbReference type="InterPro" id="IPR016567">
    <property type="entry name" value="Cys-rich_furovirus"/>
</dbReference>
<dbReference type="Proteomes" id="UP000203686">
    <property type="component" value="Genome"/>
</dbReference>
<dbReference type="PIRSF" id="PIRSF010309">
    <property type="entry name" value="Cyc-rich_ssRNA"/>
    <property type="match status" value="1"/>
</dbReference>